<dbReference type="Proteomes" id="UP001317629">
    <property type="component" value="Plasmid pSS37A-Re-1"/>
</dbReference>
<protein>
    <submittedName>
        <fullName evidence="2">Uncharacterized protein</fullName>
    </submittedName>
</protein>
<gene>
    <name evidence="2" type="ORF">SS37A_35670</name>
</gene>
<reference evidence="2 3" key="1">
    <citation type="journal article" date="2023" name="Int. J. Syst. Evol. Microbiol.">
        <title>Methylocystis iwaonis sp. nov., a type II methane-oxidizing bacterium from surface soil of a rice paddy field in Japan, and emended description of the genus Methylocystis (ex Whittenbury et al. 1970) Bowman et al. 1993.</title>
        <authorList>
            <person name="Kaise H."/>
            <person name="Sawadogo J.B."/>
            <person name="Alam M.S."/>
            <person name="Ueno C."/>
            <person name="Dianou D."/>
            <person name="Shinjo R."/>
            <person name="Asakawa S."/>
        </authorList>
    </citation>
    <scope>NUCLEOTIDE SEQUENCE [LARGE SCALE GENOMIC DNA]</scope>
    <source>
        <strain evidence="2 3">SS37A-Re</strain>
    </source>
</reference>
<proteinExistence type="predicted"/>
<keyword evidence="2" id="KW-0614">Plasmid</keyword>
<feature type="compositionally biased region" description="Basic and acidic residues" evidence="1">
    <location>
        <begin position="50"/>
        <end position="62"/>
    </location>
</feature>
<sequence length="62" mass="6865">MVASGARTKHTLAIVSRMRWIAMRRVVPANCANQSERNPGNIVLDVAPADGREKKGDRLQHN</sequence>
<name>A0ABM8EDE8_9HYPH</name>
<keyword evidence="3" id="KW-1185">Reference proteome</keyword>
<dbReference type="EMBL" id="AP027143">
    <property type="protein sequence ID" value="BDV36037.1"/>
    <property type="molecule type" value="Genomic_DNA"/>
</dbReference>
<accession>A0ABM8EDE8</accession>
<feature type="region of interest" description="Disordered" evidence="1">
    <location>
        <begin position="32"/>
        <end position="62"/>
    </location>
</feature>
<evidence type="ECO:0000313" key="3">
    <source>
        <dbReference type="Proteomes" id="UP001317629"/>
    </source>
</evidence>
<organism evidence="2 3">
    <name type="scientific">Methylocystis iwaonis</name>
    <dbReference type="NCBI Taxonomy" id="2885079"/>
    <lineage>
        <taxon>Bacteria</taxon>
        <taxon>Pseudomonadati</taxon>
        <taxon>Pseudomonadota</taxon>
        <taxon>Alphaproteobacteria</taxon>
        <taxon>Hyphomicrobiales</taxon>
        <taxon>Methylocystaceae</taxon>
        <taxon>Methylocystis</taxon>
    </lineage>
</organism>
<evidence type="ECO:0000313" key="2">
    <source>
        <dbReference type="EMBL" id="BDV36037.1"/>
    </source>
</evidence>
<geneLocation type="plasmid" evidence="2 3">
    <name>pSS37A-Re-1</name>
</geneLocation>
<evidence type="ECO:0000256" key="1">
    <source>
        <dbReference type="SAM" id="MobiDB-lite"/>
    </source>
</evidence>